<protein>
    <submittedName>
        <fullName evidence="2">GNAT family N-acetyltransferase</fullName>
        <ecNumber evidence="2">2.3.1.-</ecNumber>
    </submittedName>
</protein>
<organism evidence="2 3">
    <name type="scientific">Roseibium porphyridii</name>
    <dbReference type="NCBI Taxonomy" id="2866279"/>
    <lineage>
        <taxon>Bacteria</taxon>
        <taxon>Pseudomonadati</taxon>
        <taxon>Pseudomonadota</taxon>
        <taxon>Alphaproteobacteria</taxon>
        <taxon>Hyphomicrobiales</taxon>
        <taxon>Stappiaceae</taxon>
        <taxon>Roseibium</taxon>
    </lineage>
</organism>
<keyword evidence="2" id="KW-0808">Transferase</keyword>
<reference evidence="2 3" key="1">
    <citation type="submission" date="2023-03" db="EMBL/GenBank/DDBJ databases">
        <title>Roseibium porphyridii sp. nov. and Roseibium rhodosorbium sp. nov. isolated from marine algae, Porphyridium cruentum and Rhodosorus marinus, respectively.</title>
        <authorList>
            <person name="Lee M.W."/>
            <person name="Choi B.J."/>
            <person name="Lee J.K."/>
            <person name="Choi D.G."/>
            <person name="Baek J.H."/>
            <person name="Bayburt H."/>
            <person name="Kim J.M."/>
            <person name="Han D.M."/>
            <person name="Kim K.H."/>
            <person name="Jeon C.O."/>
        </authorList>
    </citation>
    <scope>NUCLEOTIDE SEQUENCE [LARGE SCALE GENOMIC DNA]</scope>
    <source>
        <strain evidence="2 3">KMA01</strain>
    </source>
</reference>
<evidence type="ECO:0000313" key="2">
    <source>
        <dbReference type="EMBL" id="WFE87659.1"/>
    </source>
</evidence>
<dbReference type="PROSITE" id="PS51186">
    <property type="entry name" value="GNAT"/>
    <property type="match status" value="1"/>
</dbReference>
<accession>A0ABY8EXJ8</accession>
<dbReference type="EC" id="2.3.1.-" evidence="2"/>
<dbReference type="EMBL" id="CP120863">
    <property type="protein sequence ID" value="WFE87659.1"/>
    <property type="molecule type" value="Genomic_DNA"/>
</dbReference>
<evidence type="ECO:0000313" key="3">
    <source>
        <dbReference type="Proteomes" id="UP001209803"/>
    </source>
</evidence>
<gene>
    <name evidence="2" type="ORF">K1718_15985</name>
</gene>
<proteinExistence type="predicted"/>
<name>A0ABY8EXJ8_9HYPH</name>
<dbReference type="RefSeq" id="WP_265681589.1">
    <property type="nucleotide sequence ID" value="NZ_CP120863.1"/>
</dbReference>
<keyword evidence="2" id="KW-0012">Acyltransferase</keyword>
<dbReference type="Proteomes" id="UP001209803">
    <property type="component" value="Chromosome"/>
</dbReference>
<dbReference type="InterPro" id="IPR016181">
    <property type="entry name" value="Acyl_CoA_acyltransferase"/>
</dbReference>
<feature type="domain" description="N-acetyltransferase" evidence="1">
    <location>
        <begin position="5"/>
        <end position="160"/>
    </location>
</feature>
<dbReference type="GO" id="GO:0016746">
    <property type="term" value="F:acyltransferase activity"/>
    <property type="evidence" value="ECO:0007669"/>
    <property type="project" value="UniProtKB-KW"/>
</dbReference>
<dbReference type="CDD" id="cd04301">
    <property type="entry name" value="NAT_SF"/>
    <property type="match status" value="1"/>
</dbReference>
<sequence length="160" mass="17439">MQGSCVVTSAQAADVEEITQVLRRSIAELCVADHLGETSKLEPWLANKTSENVLQWIEGPDLVVAAHLQTDSTRFIAGVGMASTVGEVLLNYVHPDARLGGVSKAVMLSLEDHLRKLGLTKARLTSTVTAERFYRSIGYVETGGTRSHRGVVVRDFEKVF</sequence>
<keyword evidence="3" id="KW-1185">Reference proteome</keyword>
<dbReference type="SUPFAM" id="SSF55729">
    <property type="entry name" value="Acyl-CoA N-acyltransferases (Nat)"/>
    <property type="match status" value="1"/>
</dbReference>
<evidence type="ECO:0000259" key="1">
    <source>
        <dbReference type="PROSITE" id="PS51186"/>
    </source>
</evidence>
<dbReference type="Pfam" id="PF13673">
    <property type="entry name" value="Acetyltransf_10"/>
    <property type="match status" value="1"/>
</dbReference>
<dbReference type="Gene3D" id="3.40.630.30">
    <property type="match status" value="1"/>
</dbReference>
<dbReference type="InterPro" id="IPR000182">
    <property type="entry name" value="GNAT_dom"/>
</dbReference>